<evidence type="ECO:0000313" key="2">
    <source>
        <dbReference type="EMBL" id="KAJ7425305.1"/>
    </source>
</evidence>
<evidence type="ECO:0000256" key="1">
    <source>
        <dbReference type="SAM" id="MobiDB-lite"/>
    </source>
</evidence>
<proteinExistence type="predicted"/>
<dbReference type="Proteomes" id="UP001145742">
    <property type="component" value="Unassembled WGS sequence"/>
</dbReference>
<feature type="region of interest" description="Disordered" evidence="1">
    <location>
        <begin position="214"/>
        <end position="236"/>
    </location>
</feature>
<keyword evidence="3" id="KW-1185">Reference proteome</keyword>
<accession>A0ABQ9DQB0</accession>
<dbReference type="EMBL" id="WHWB01032538">
    <property type="protein sequence ID" value="KAJ7425305.1"/>
    <property type="molecule type" value="Genomic_DNA"/>
</dbReference>
<evidence type="ECO:0000313" key="3">
    <source>
        <dbReference type="Proteomes" id="UP001145742"/>
    </source>
</evidence>
<gene>
    <name evidence="2" type="ORF">WISP_24295</name>
</gene>
<reference evidence="2" key="1">
    <citation type="submission" date="2019-10" db="EMBL/GenBank/DDBJ databases">
        <authorList>
            <person name="Soares A.E.R."/>
            <person name="Aleixo A."/>
            <person name="Schneider P."/>
            <person name="Miyaki C.Y."/>
            <person name="Schneider M.P."/>
            <person name="Mello C."/>
            <person name="Vasconcelos A.T.R."/>
        </authorList>
    </citation>
    <scope>NUCLEOTIDE SEQUENCE</scope>
    <source>
        <tissue evidence="2">Muscle</tissue>
    </source>
</reference>
<sequence length="236" mass="27041">MGHSITSWSREGIVPVCSALGWPHLEYCVEFGAPQYKKDIKLQERIQRRDIKLEKSLEGKPYKEKLRSLGLVSLERRLREDLTAIYSDRMTGSAGADGLTVYQCRTNAVRANYVYCSIQQRKGVQSFQPSGNSLEDGSRLQAYASHHEEREERAETILENLKGILSPSPGVSRLNDCTLWKGSTLEQFVKNFNLWQGRILQEFMEDCLLGRDPMLEQGKSMRTPPPREERSIRDNM</sequence>
<organism evidence="2 3">
    <name type="scientific">Willisornis vidua</name>
    <name type="common">Xingu scale-backed antbird</name>
    <dbReference type="NCBI Taxonomy" id="1566151"/>
    <lineage>
        <taxon>Eukaryota</taxon>
        <taxon>Metazoa</taxon>
        <taxon>Chordata</taxon>
        <taxon>Craniata</taxon>
        <taxon>Vertebrata</taxon>
        <taxon>Euteleostomi</taxon>
        <taxon>Archelosauria</taxon>
        <taxon>Archosauria</taxon>
        <taxon>Dinosauria</taxon>
        <taxon>Saurischia</taxon>
        <taxon>Theropoda</taxon>
        <taxon>Coelurosauria</taxon>
        <taxon>Aves</taxon>
        <taxon>Neognathae</taxon>
        <taxon>Neoaves</taxon>
        <taxon>Telluraves</taxon>
        <taxon>Australaves</taxon>
        <taxon>Passeriformes</taxon>
        <taxon>Thamnophilidae</taxon>
        <taxon>Willisornis</taxon>
    </lineage>
</organism>
<protein>
    <submittedName>
        <fullName evidence="2">Uncharacterized protein</fullName>
    </submittedName>
</protein>
<comment type="caution">
    <text evidence="2">The sequence shown here is derived from an EMBL/GenBank/DDBJ whole genome shotgun (WGS) entry which is preliminary data.</text>
</comment>
<name>A0ABQ9DQB0_9PASS</name>
<feature type="compositionally biased region" description="Basic and acidic residues" evidence="1">
    <location>
        <begin position="225"/>
        <end position="236"/>
    </location>
</feature>